<comment type="caution">
    <text evidence="1">The sequence shown here is derived from an EMBL/GenBank/DDBJ whole genome shotgun (WGS) entry which is preliminary data.</text>
</comment>
<dbReference type="Proteomes" id="UP000188879">
    <property type="component" value="Unassembled WGS sequence"/>
</dbReference>
<dbReference type="Gene3D" id="3.40.1000.10">
    <property type="entry name" value="Mog1/PsbP, alpha/beta/alpha sandwich"/>
    <property type="match status" value="1"/>
</dbReference>
<evidence type="ECO:0000313" key="2">
    <source>
        <dbReference type="Proteomes" id="UP000188879"/>
    </source>
</evidence>
<gene>
    <name evidence="1" type="ORF">BKE38_29350</name>
</gene>
<accession>A0A1V2GTD4</accession>
<organism evidence="1 2">
    <name type="scientific">Teichococcus deserti</name>
    <dbReference type="NCBI Taxonomy" id="1817963"/>
    <lineage>
        <taxon>Bacteria</taxon>
        <taxon>Pseudomonadati</taxon>
        <taxon>Pseudomonadota</taxon>
        <taxon>Alphaproteobacteria</taxon>
        <taxon>Acetobacterales</taxon>
        <taxon>Roseomonadaceae</taxon>
        <taxon>Roseomonas</taxon>
    </lineage>
</organism>
<keyword evidence="2" id="KW-1185">Reference proteome</keyword>
<protein>
    <recommendedName>
        <fullName evidence="3">DUF1795 domain-containing protein</fullName>
    </recommendedName>
</protein>
<name>A0A1V2GTD4_9PROT</name>
<dbReference type="InterPro" id="IPR016123">
    <property type="entry name" value="Mog1/PsbP_a/b/a-sand"/>
</dbReference>
<sequence length="141" mass="15638">MHLSGDLQLAYPSDWTDRSITAFAAPPGSWRVLPNFVVTRDSGGGARNAADYADRTLVELARRLQDFQLLRRGAVTLQQHTGIDMMFTWHSGEGLLQQRQVILLLPDDKVFSIVASALQSDFPAVEETFAKMFASLRFPAG</sequence>
<evidence type="ECO:0000313" key="1">
    <source>
        <dbReference type="EMBL" id="ONG42455.1"/>
    </source>
</evidence>
<dbReference type="EMBL" id="MLCO01000526">
    <property type="protein sequence ID" value="ONG42455.1"/>
    <property type="molecule type" value="Genomic_DNA"/>
</dbReference>
<proteinExistence type="predicted"/>
<dbReference type="AlphaFoldDB" id="A0A1V2GTD4"/>
<dbReference type="SUPFAM" id="SSF55724">
    <property type="entry name" value="Mog1p/PsbP-like"/>
    <property type="match status" value="1"/>
</dbReference>
<evidence type="ECO:0008006" key="3">
    <source>
        <dbReference type="Google" id="ProtNLM"/>
    </source>
</evidence>
<dbReference type="Pfam" id="PF08786">
    <property type="entry name" value="DcrB"/>
    <property type="match status" value="1"/>
</dbReference>
<dbReference type="InterPro" id="IPR014894">
    <property type="entry name" value="DcrB/EagT6"/>
</dbReference>
<reference evidence="1 2" key="1">
    <citation type="submission" date="2016-10" db="EMBL/GenBank/DDBJ databases">
        <title>Draft Genome sequence of Roseomonas sp. strain M3.</title>
        <authorList>
            <person name="Subhash Y."/>
            <person name="Lee S."/>
        </authorList>
    </citation>
    <scope>NUCLEOTIDE SEQUENCE [LARGE SCALE GENOMIC DNA]</scope>
    <source>
        <strain evidence="1 2">M3</strain>
    </source>
</reference>